<keyword evidence="3" id="KW-1185">Reference proteome</keyword>
<feature type="domain" description="N-acetyltransferase" evidence="1">
    <location>
        <begin position="9"/>
        <end position="166"/>
    </location>
</feature>
<dbReference type="AlphaFoldDB" id="A0A543A7W8"/>
<proteinExistence type="predicted"/>
<dbReference type="EMBL" id="VFOV01000001">
    <property type="protein sequence ID" value="TQL68619.1"/>
    <property type="molecule type" value="Genomic_DNA"/>
</dbReference>
<dbReference type="PROSITE" id="PS51186">
    <property type="entry name" value="GNAT"/>
    <property type="match status" value="1"/>
</dbReference>
<name>A0A543A7W8_9ACTN</name>
<dbReference type="InterPro" id="IPR000182">
    <property type="entry name" value="GNAT_dom"/>
</dbReference>
<dbReference type="InterPro" id="IPR016181">
    <property type="entry name" value="Acyl_CoA_acyltransferase"/>
</dbReference>
<protein>
    <submittedName>
        <fullName evidence="2">Putative acetyltransferase</fullName>
    </submittedName>
</protein>
<evidence type="ECO:0000313" key="2">
    <source>
        <dbReference type="EMBL" id="TQL68619.1"/>
    </source>
</evidence>
<comment type="caution">
    <text evidence="2">The sequence shown here is derived from an EMBL/GenBank/DDBJ whole genome shotgun (WGS) entry which is preliminary data.</text>
</comment>
<dbReference type="Proteomes" id="UP000320209">
    <property type="component" value="Unassembled WGS sequence"/>
</dbReference>
<dbReference type="PANTHER" id="PTHR39173:SF1">
    <property type="entry name" value="ACETYLTRANSFERASE"/>
    <property type="match status" value="1"/>
</dbReference>
<organism evidence="2 3">
    <name type="scientific">Nocardioides albertanoniae</name>
    <dbReference type="NCBI Taxonomy" id="1175486"/>
    <lineage>
        <taxon>Bacteria</taxon>
        <taxon>Bacillati</taxon>
        <taxon>Actinomycetota</taxon>
        <taxon>Actinomycetes</taxon>
        <taxon>Propionibacteriales</taxon>
        <taxon>Nocardioidaceae</taxon>
        <taxon>Nocardioides</taxon>
    </lineage>
</organism>
<evidence type="ECO:0000313" key="3">
    <source>
        <dbReference type="Proteomes" id="UP000320209"/>
    </source>
</evidence>
<reference evidence="2 3" key="1">
    <citation type="submission" date="2019-06" db="EMBL/GenBank/DDBJ databases">
        <title>Sequencing the genomes of 1000 actinobacteria strains.</title>
        <authorList>
            <person name="Klenk H.-P."/>
        </authorList>
    </citation>
    <scope>NUCLEOTIDE SEQUENCE [LARGE SCALE GENOMIC DNA]</scope>
    <source>
        <strain evidence="2 3">DSM 25218</strain>
    </source>
</reference>
<keyword evidence="2" id="KW-0808">Transferase</keyword>
<dbReference type="OrthoDB" id="9797989at2"/>
<dbReference type="SUPFAM" id="SSF55729">
    <property type="entry name" value="Acyl-CoA N-acyltransferases (Nat)"/>
    <property type="match status" value="1"/>
</dbReference>
<dbReference type="Gene3D" id="3.40.630.30">
    <property type="match status" value="1"/>
</dbReference>
<dbReference type="CDD" id="cd04301">
    <property type="entry name" value="NAT_SF"/>
    <property type="match status" value="1"/>
</dbReference>
<sequence length="166" mass="18511">MITLSEPPRLIRPTTAVRTSYLTGEQADCLLRGAATEWLGPASDDFDAFVAARDHDKELWGVTATVYWYVSAEHYLGTLVVRHTLTPELHVDGGHIGYHVVAPWRRQGHATRMLELGLEKAREHGVSRALLTCEPSNDPSRRVIEKNGGVPDEQLGTELRFWIAGQ</sequence>
<dbReference type="Pfam" id="PF00583">
    <property type="entry name" value="Acetyltransf_1"/>
    <property type="match status" value="1"/>
</dbReference>
<accession>A0A543A7W8</accession>
<dbReference type="RefSeq" id="WP_141780587.1">
    <property type="nucleotide sequence ID" value="NZ_VFOV01000001.1"/>
</dbReference>
<dbReference type="GO" id="GO:0016747">
    <property type="term" value="F:acyltransferase activity, transferring groups other than amino-acyl groups"/>
    <property type="evidence" value="ECO:0007669"/>
    <property type="project" value="InterPro"/>
</dbReference>
<gene>
    <name evidence="2" type="ORF">FB381_2514</name>
</gene>
<evidence type="ECO:0000259" key="1">
    <source>
        <dbReference type="PROSITE" id="PS51186"/>
    </source>
</evidence>
<dbReference type="PANTHER" id="PTHR39173">
    <property type="entry name" value="ACETYLTRANSFERASE"/>
    <property type="match status" value="1"/>
</dbReference>